<dbReference type="HOGENOM" id="CLU_816348_0_0_1"/>
<name>G2XNL5_BOTF4</name>
<sequence length="353" mass="35276">MHLTKPALFAASLLWATAFASPINSPAILRTRGLIGGSTTDGSTKDIAGNTAAGNPVGDDNTKSISKSNAVEGAIDSFHLDDFAGSLTARDVSKRGHRRSSAPGSSSGSGSSSDPDSSRPSGPSIVTDAVCGASDTTQNDSSKDANEANDAKSDSGTLGDLMRRGIVGANAEGLTARDVSKRGHRRSSAPGSSSGSGSSRPSGSSSGVTDAVCDASDTTQNDSAKDANDGGPSDLSSRPPGSSGGPSDSSSISPGSSGIPPASSSGVTDLVGDNFDIVQNDSAKDAKDANDAKSDSGTLGDLMRRGIVGTNGAEKRFVARNNDGTVHDANKAVHDANKAVHNALHGLLRGILL</sequence>
<organism evidence="3 4">
    <name type="scientific">Botryotinia fuckeliana (strain T4)</name>
    <name type="common">Noble rot fungus</name>
    <name type="synonym">Botrytis cinerea</name>
    <dbReference type="NCBI Taxonomy" id="999810"/>
    <lineage>
        <taxon>Eukaryota</taxon>
        <taxon>Fungi</taxon>
        <taxon>Dikarya</taxon>
        <taxon>Ascomycota</taxon>
        <taxon>Pezizomycotina</taxon>
        <taxon>Leotiomycetes</taxon>
        <taxon>Helotiales</taxon>
        <taxon>Sclerotiniaceae</taxon>
        <taxon>Botrytis</taxon>
    </lineage>
</organism>
<feature type="region of interest" description="Disordered" evidence="1">
    <location>
        <begin position="172"/>
        <end position="271"/>
    </location>
</feature>
<dbReference type="Proteomes" id="UP000008177">
    <property type="component" value="Unplaced contigs"/>
</dbReference>
<protein>
    <submittedName>
        <fullName evidence="3">Uncharacterized protein</fullName>
    </submittedName>
</protein>
<feature type="chain" id="PRO_5003439850" evidence="2">
    <location>
        <begin position="21"/>
        <end position="353"/>
    </location>
</feature>
<reference evidence="4" key="1">
    <citation type="journal article" date="2011" name="PLoS Genet.">
        <title>Genomic analysis of the necrotrophic fungal pathogens Sclerotinia sclerotiorum and Botrytis cinerea.</title>
        <authorList>
            <person name="Amselem J."/>
            <person name="Cuomo C.A."/>
            <person name="van Kan J.A."/>
            <person name="Viaud M."/>
            <person name="Benito E.P."/>
            <person name="Couloux A."/>
            <person name="Coutinho P.M."/>
            <person name="de Vries R.P."/>
            <person name="Dyer P.S."/>
            <person name="Fillinger S."/>
            <person name="Fournier E."/>
            <person name="Gout L."/>
            <person name="Hahn M."/>
            <person name="Kohn L."/>
            <person name="Lapalu N."/>
            <person name="Plummer K.M."/>
            <person name="Pradier J.M."/>
            <person name="Quevillon E."/>
            <person name="Sharon A."/>
            <person name="Simon A."/>
            <person name="ten Have A."/>
            <person name="Tudzynski B."/>
            <person name="Tudzynski P."/>
            <person name="Wincker P."/>
            <person name="Andrew M."/>
            <person name="Anthouard V."/>
            <person name="Beever R.E."/>
            <person name="Beffa R."/>
            <person name="Benoit I."/>
            <person name="Bouzid O."/>
            <person name="Brault B."/>
            <person name="Chen Z."/>
            <person name="Choquer M."/>
            <person name="Collemare J."/>
            <person name="Cotton P."/>
            <person name="Danchin E.G."/>
            <person name="Da Silva C."/>
            <person name="Gautier A."/>
            <person name="Giraud C."/>
            <person name="Giraud T."/>
            <person name="Gonzalez C."/>
            <person name="Grossetete S."/>
            <person name="Guldener U."/>
            <person name="Henrissat B."/>
            <person name="Howlett B.J."/>
            <person name="Kodira C."/>
            <person name="Kretschmer M."/>
            <person name="Lappartient A."/>
            <person name="Leroch M."/>
            <person name="Levis C."/>
            <person name="Mauceli E."/>
            <person name="Neuveglise C."/>
            <person name="Oeser B."/>
            <person name="Pearson M."/>
            <person name="Poulain J."/>
            <person name="Poussereau N."/>
            <person name="Quesneville H."/>
            <person name="Rascle C."/>
            <person name="Schumacher J."/>
            <person name="Segurens B."/>
            <person name="Sexton A."/>
            <person name="Silva E."/>
            <person name="Sirven C."/>
            <person name="Soanes D.M."/>
            <person name="Talbot N.J."/>
            <person name="Templeton M."/>
            <person name="Yandava C."/>
            <person name="Yarden O."/>
            <person name="Zeng Q."/>
            <person name="Rollins J.A."/>
            <person name="Lebrun M.H."/>
            <person name="Dickman M."/>
        </authorList>
    </citation>
    <scope>NUCLEOTIDE SEQUENCE [LARGE SCALE GENOMIC DNA]</scope>
    <source>
        <strain evidence="4">T4</strain>
    </source>
</reference>
<feature type="region of interest" description="Disordered" evidence="1">
    <location>
        <begin position="91"/>
        <end position="160"/>
    </location>
</feature>
<evidence type="ECO:0000313" key="4">
    <source>
        <dbReference type="Proteomes" id="UP000008177"/>
    </source>
</evidence>
<proteinExistence type="predicted"/>
<feature type="compositionally biased region" description="Basic and acidic residues" evidence="1">
    <location>
        <begin position="141"/>
        <end position="153"/>
    </location>
</feature>
<evidence type="ECO:0000313" key="3">
    <source>
        <dbReference type="EMBL" id="CCD42471.1"/>
    </source>
</evidence>
<gene>
    <name evidence="3" type="ORF">BofuT4_P075540.1</name>
</gene>
<feature type="signal peptide" evidence="2">
    <location>
        <begin position="1"/>
        <end position="20"/>
    </location>
</feature>
<keyword evidence="2" id="KW-0732">Signal</keyword>
<evidence type="ECO:0000256" key="2">
    <source>
        <dbReference type="SAM" id="SignalP"/>
    </source>
</evidence>
<feature type="compositionally biased region" description="Low complexity" evidence="1">
    <location>
        <begin position="188"/>
        <end position="207"/>
    </location>
</feature>
<feature type="compositionally biased region" description="Low complexity" evidence="1">
    <location>
        <begin position="230"/>
        <end position="266"/>
    </location>
</feature>
<feature type="region of interest" description="Disordered" evidence="1">
    <location>
        <begin position="38"/>
        <end position="65"/>
    </location>
</feature>
<accession>G2XNL5</accession>
<evidence type="ECO:0000256" key="1">
    <source>
        <dbReference type="SAM" id="MobiDB-lite"/>
    </source>
</evidence>
<dbReference type="EMBL" id="FQ790246">
    <property type="protein sequence ID" value="CCD42471.1"/>
    <property type="molecule type" value="Genomic_DNA"/>
</dbReference>
<feature type="compositionally biased region" description="Low complexity" evidence="1">
    <location>
        <begin position="101"/>
        <end position="124"/>
    </location>
</feature>
<dbReference type="OrthoDB" id="3537354at2759"/>
<dbReference type="AlphaFoldDB" id="G2XNL5"/>
<dbReference type="InParanoid" id="G2XNL5"/>